<accession>A0A1D8GFT7</accession>
<dbReference type="Proteomes" id="UP000095743">
    <property type="component" value="Chromosome"/>
</dbReference>
<dbReference type="STRING" id="1424294.Gferi_09355"/>
<dbReference type="InterPro" id="IPR000014">
    <property type="entry name" value="PAS"/>
</dbReference>
<name>A0A1D8GFT7_9FIRM</name>
<dbReference type="CDD" id="cd00130">
    <property type="entry name" value="PAS"/>
    <property type="match status" value="1"/>
</dbReference>
<dbReference type="PROSITE" id="PS50112">
    <property type="entry name" value="PAS"/>
    <property type="match status" value="1"/>
</dbReference>
<keyword evidence="3" id="KW-1185">Reference proteome</keyword>
<evidence type="ECO:0000259" key="1">
    <source>
        <dbReference type="PROSITE" id="PS50112"/>
    </source>
</evidence>
<dbReference type="GO" id="GO:0006355">
    <property type="term" value="P:regulation of DNA-templated transcription"/>
    <property type="evidence" value="ECO:0007669"/>
    <property type="project" value="InterPro"/>
</dbReference>
<dbReference type="AlphaFoldDB" id="A0A1D8GFT7"/>
<dbReference type="InterPro" id="IPR035965">
    <property type="entry name" value="PAS-like_dom_sf"/>
</dbReference>
<reference evidence="2 3" key="1">
    <citation type="submission" date="2016-09" db="EMBL/GenBank/DDBJ databases">
        <title>Genomic analysis reveals versatility of anaerobic energy metabolism of Geosporobacter ferrireducens IRF9 of phylum Firmicutes.</title>
        <authorList>
            <person name="Kim S.-J."/>
        </authorList>
    </citation>
    <scope>NUCLEOTIDE SEQUENCE [LARGE SCALE GENOMIC DNA]</scope>
    <source>
        <strain evidence="2 3">IRF9</strain>
    </source>
</reference>
<evidence type="ECO:0000313" key="2">
    <source>
        <dbReference type="EMBL" id="AOT69772.1"/>
    </source>
</evidence>
<protein>
    <recommendedName>
        <fullName evidence="1">PAS domain-containing protein</fullName>
    </recommendedName>
</protein>
<gene>
    <name evidence="2" type="ORF">Gferi_09355</name>
</gene>
<dbReference type="OrthoDB" id="1954448at2"/>
<evidence type="ECO:0000313" key="3">
    <source>
        <dbReference type="Proteomes" id="UP000095743"/>
    </source>
</evidence>
<organism evidence="2 3">
    <name type="scientific">Geosporobacter ferrireducens</name>
    <dbReference type="NCBI Taxonomy" id="1424294"/>
    <lineage>
        <taxon>Bacteria</taxon>
        <taxon>Bacillati</taxon>
        <taxon>Bacillota</taxon>
        <taxon>Clostridia</taxon>
        <taxon>Peptostreptococcales</taxon>
        <taxon>Thermotaleaceae</taxon>
        <taxon>Geosporobacter</taxon>
    </lineage>
</organism>
<dbReference type="InterPro" id="IPR013767">
    <property type="entry name" value="PAS_fold"/>
</dbReference>
<proteinExistence type="predicted"/>
<dbReference type="SUPFAM" id="SSF55785">
    <property type="entry name" value="PYP-like sensor domain (PAS domain)"/>
    <property type="match status" value="1"/>
</dbReference>
<dbReference type="Pfam" id="PF00989">
    <property type="entry name" value="PAS"/>
    <property type="match status" value="1"/>
</dbReference>
<sequence>MYMEAKGMEMVELLPIPVLIMDERGKFIYVNREAEEAYGYGRGEFLQLFLTDLSIDEEDAAVHQKILEFSLKNKRKRRLMRRHKKKDGSIIDVDIQWSIVELQKKTYALCCIREITEQQEVLRTYERSIDLMAKIVQELSHSTEV</sequence>
<dbReference type="SMART" id="SM00091">
    <property type="entry name" value="PAS"/>
    <property type="match status" value="1"/>
</dbReference>
<feature type="domain" description="PAS" evidence="1">
    <location>
        <begin position="3"/>
        <end position="74"/>
    </location>
</feature>
<dbReference type="KEGG" id="gfe:Gferi_09355"/>
<dbReference type="Gene3D" id="3.30.450.20">
    <property type="entry name" value="PAS domain"/>
    <property type="match status" value="1"/>
</dbReference>
<dbReference type="NCBIfam" id="TIGR00229">
    <property type="entry name" value="sensory_box"/>
    <property type="match status" value="1"/>
</dbReference>
<dbReference type="EMBL" id="CP017269">
    <property type="protein sequence ID" value="AOT69772.1"/>
    <property type="molecule type" value="Genomic_DNA"/>
</dbReference>